<dbReference type="SUPFAM" id="SSF52540">
    <property type="entry name" value="P-loop containing nucleoside triphosphate hydrolases"/>
    <property type="match status" value="1"/>
</dbReference>
<organism evidence="2 3">
    <name type="scientific">Vibrio algivorus</name>
    <dbReference type="NCBI Taxonomy" id="1667024"/>
    <lineage>
        <taxon>Bacteria</taxon>
        <taxon>Pseudomonadati</taxon>
        <taxon>Pseudomonadota</taxon>
        <taxon>Gammaproteobacteria</taxon>
        <taxon>Vibrionales</taxon>
        <taxon>Vibrionaceae</taxon>
        <taxon>Vibrio</taxon>
    </lineage>
</organism>
<dbReference type="RefSeq" id="WP_144389154.1">
    <property type="nucleotide sequence ID" value="NZ_CANNCB010000060.1"/>
</dbReference>
<comment type="caution">
    <text evidence="2">The sequence shown here is derived from an EMBL/GenBank/DDBJ whole genome shotgun (WGS) entry which is preliminary data.</text>
</comment>
<dbReference type="Proteomes" id="UP000319828">
    <property type="component" value="Unassembled WGS sequence"/>
</dbReference>
<gene>
    <name evidence="2" type="ORF">FOF44_17105</name>
</gene>
<evidence type="ECO:0000313" key="3">
    <source>
        <dbReference type="Proteomes" id="UP000319828"/>
    </source>
</evidence>
<reference evidence="2 3" key="1">
    <citation type="submission" date="2019-07" db="EMBL/GenBank/DDBJ databases">
        <title>The draft genome sequence of Vibrio algivorus M1486.</title>
        <authorList>
            <person name="Meng X."/>
        </authorList>
    </citation>
    <scope>NUCLEOTIDE SEQUENCE [LARGE SCALE GENOMIC DNA]</scope>
    <source>
        <strain evidence="2 3">M1486</strain>
    </source>
</reference>
<dbReference type="PANTHER" id="PTHR13696:SF96">
    <property type="entry name" value="COBQ_COBB_MIND_PARA NUCLEOTIDE BINDING DOMAIN-CONTAINING PROTEIN"/>
    <property type="match status" value="1"/>
</dbReference>
<dbReference type="InterPro" id="IPR050678">
    <property type="entry name" value="DNA_Partitioning_ATPase"/>
</dbReference>
<name>A0A557NVC1_9VIBR</name>
<proteinExistence type="predicted"/>
<accession>A0A557NVC1</accession>
<evidence type="ECO:0000259" key="1">
    <source>
        <dbReference type="Pfam" id="PF01656"/>
    </source>
</evidence>
<dbReference type="InterPro" id="IPR027417">
    <property type="entry name" value="P-loop_NTPase"/>
</dbReference>
<dbReference type="CDD" id="cd02042">
    <property type="entry name" value="ParAB_family"/>
    <property type="match status" value="1"/>
</dbReference>
<evidence type="ECO:0000313" key="2">
    <source>
        <dbReference type="EMBL" id="TVO32297.1"/>
    </source>
</evidence>
<dbReference type="EMBL" id="VMKJ01000058">
    <property type="protein sequence ID" value="TVO32297.1"/>
    <property type="molecule type" value="Genomic_DNA"/>
</dbReference>
<dbReference type="InterPro" id="IPR002586">
    <property type="entry name" value="CobQ/CobB/MinD/ParA_Nub-bd_dom"/>
</dbReference>
<dbReference type="Pfam" id="PF01656">
    <property type="entry name" value="CbiA"/>
    <property type="match status" value="1"/>
</dbReference>
<dbReference type="OrthoDB" id="6504813at2"/>
<feature type="domain" description="CobQ/CobB/MinD/ParA nucleotide binding" evidence="1">
    <location>
        <begin position="4"/>
        <end position="138"/>
    </location>
</feature>
<dbReference type="Gene3D" id="3.40.50.300">
    <property type="entry name" value="P-loop containing nucleotide triphosphate hydrolases"/>
    <property type="match status" value="1"/>
</dbReference>
<dbReference type="PIRSF" id="PIRSF009320">
    <property type="entry name" value="Nuc_binding_HP_1000"/>
    <property type="match status" value="1"/>
</dbReference>
<dbReference type="PANTHER" id="PTHR13696">
    <property type="entry name" value="P-LOOP CONTAINING NUCLEOSIDE TRIPHOSPHATE HYDROLASE"/>
    <property type="match status" value="1"/>
</dbReference>
<dbReference type="AlphaFoldDB" id="A0A557NVC1"/>
<sequence length="217" mass="23847">MIYVICNEKGGSGKSSIAQTLSVYLKLMQSKDPLLIDADPQRTTAEWAAERAESDLPQIPCIELTGNITKPLQDLTTRYDSIVIDCGGADSKAMRSALAFADIALLPFRPKRRDLKVAAGMAEIVETAQALNNKLNVFSCVTQTPTLPSQAYRIQAAKNLLISLDLNPLNHITRNLNGWDDADESGLSVLEWKQDPKAGEDAKALFDELMENLKNEK</sequence>
<protein>
    <submittedName>
        <fullName evidence="2">Chromosome partitioning protein ParA</fullName>
    </submittedName>
</protein>